<organism evidence="2">
    <name type="scientific">marine sediment metagenome</name>
    <dbReference type="NCBI Taxonomy" id="412755"/>
    <lineage>
        <taxon>unclassified sequences</taxon>
        <taxon>metagenomes</taxon>
        <taxon>ecological metagenomes</taxon>
    </lineage>
</organism>
<feature type="non-terminal residue" evidence="2">
    <location>
        <position position="159"/>
    </location>
</feature>
<dbReference type="SUPFAM" id="SSF52540">
    <property type="entry name" value="P-loop containing nucleoside triphosphate hydrolases"/>
    <property type="match status" value="1"/>
</dbReference>
<evidence type="ECO:0000313" key="2">
    <source>
        <dbReference type="EMBL" id="GAG12770.1"/>
    </source>
</evidence>
<evidence type="ECO:0000259" key="1">
    <source>
        <dbReference type="PROSITE" id="PS50893"/>
    </source>
</evidence>
<dbReference type="GO" id="GO:0005524">
    <property type="term" value="F:ATP binding"/>
    <property type="evidence" value="ECO:0007669"/>
    <property type="project" value="InterPro"/>
</dbReference>
<dbReference type="GO" id="GO:0022857">
    <property type="term" value="F:transmembrane transporter activity"/>
    <property type="evidence" value="ECO:0007669"/>
    <property type="project" value="TreeGrafter"/>
</dbReference>
<reference evidence="2" key="1">
    <citation type="journal article" date="2014" name="Front. Microbiol.">
        <title>High frequency of phylogenetically diverse reductive dehalogenase-homologous genes in deep subseafloor sedimentary metagenomes.</title>
        <authorList>
            <person name="Kawai M."/>
            <person name="Futagami T."/>
            <person name="Toyoda A."/>
            <person name="Takaki Y."/>
            <person name="Nishi S."/>
            <person name="Hori S."/>
            <person name="Arai W."/>
            <person name="Tsubouchi T."/>
            <person name="Morono Y."/>
            <person name="Uchiyama I."/>
            <person name="Ito T."/>
            <person name="Fujiyama A."/>
            <person name="Inagaki F."/>
            <person name="Takami H."/>
        </authorList>
    </citation>
    <scope>NUCLEOTIDE SEQUENCE</scope>
    <source>
        <strain evidence="2">Expedition CK06-06</strain>
    </source>
</reference>
<sequence>MSTKNIIKVSNLSKTYRKGSVGEVKAVNEVCLEVPEGQFLTILGPSGSGKTTLLNLIGGLDKPTGGKVILDGLELSKLSESELVRVRREKVGFVFQAFNLIPTFSALENVEAALAPTGMPKNERFERSIELLESVGLERRANHLPAELSAGEQQRVAIA</sequence>
<dbReference type="Pfam" id="PF00005">
    <property type="entry name" value="ABC_tran"/>
    <property type="match status" value="1"/>
</dbReference>
<dbReference type="GO" id="GO:0005886">
    <property type="term" value="C:plasma membrane"/>
    <property type="evidence" value="ECO:0007669"/>
    <property type="project" value="TreeGrafter"/>
</dbReference>
<dbReference type="InterPro" id="IPR015854">
    <property type="entry name" value="ABC_transpr_LolD-like"/>
</dbReference>
<dbReference type="Gene3D" id="3.40.50.300">
    <property type="entry name" value="P-loop containing nucleotide triphosphate hydrolases"/>
    <property type="match status" value="1"/>
</dbReference>
<gene>
    <name evidence="2" type="ORF">S01H1_41340</name>
</gene>
<accession>X0V3T4</accession>
<dbReference type="EMBL" id="BARS01026219">
    <property type="protein sequence ID" value="GAG12770.1"/>
    <property type="molecule type" value="Genomic_DNA"/>
</dbReference>
<dbReference type="PROSITE" id="PS50893">
    <property type="entry name" value="ABC_TRANSPORTER_2"/>
    <property type="match status" value="1"/>
</dbReference>
<comment type="caution">
    <text evidence="2">The sequence shown here is derived from an EMBL/GenBank/DDBJ whole genome shotgun (WGS) entry which is preliminary data.</text>
</comment>
<dbReference type="AlphaFoldDB" id="X0V3T4"/>
<proteinExistence type="predicted"/>
<protein>
    <recommendedName>
        <fullName evidence="1">ABC transporter domain-containing protein</fullName>
    </recommendedName>
</protein>
<dbReference type="PANTHER" id="PTHR24220">
    <property type="entry name" value="IMPORT ATP-BINDING PROTEIN"/>
    <property type="match status" value="1"/>
</dbReference>
<feature type="domain" description="ABC transporter" evidence="1">
    <location>
        <begin position="7"/>
        <end position="159"/>
    </location>
</feature>
<dbReference type="GO" id="GO:0016887">
    <property type="term" value="F:ATP hydrolysis activity"/>
    <property type="evidence" value="ECO:0007669"/>
    <property type="project" value="InterPro"/>
</dbReference>
<name>X0V3T4_9ZZZZ</name>
<dbReference type="InterPro" id="IPR027417">
    <property type="entry name" value="P-loop_NTPase"/>
</dbReference>
<dbReference type="InterPro" id="IPR003439">
    <property type="entry name" value="ABC_transporter-like_ATP-bd"/>
</dbReference>